<dbReference type="GO" id="GO:0000719">
    <property type="term" value="P:photoreactive repair"/>
    <property type="evidence" value="ECO:0007669"/>
    <property type="project" value="TreeGrafter"/>
</dbReference>
<evidence type="ECO:0000313" key="3">
    <source>
        <dbReference type="Proteomes" id="UP000747542"/>
    </source>
</evidence>
<reference evidence="2" key="1">
    <citation type="journal article" date="2021" name="Sci. Adv.">
        <title>The American lobster genome reveals insights on longevity, neural, and immune adaptations.</title>
        <authorList>
            <person name="Polinski J.M."/>
            <person name="Zimin A.V."/>
            <person name="Clark K.F."/>
            <person name="Kohn A.B."/>
            <person name="Sadowski N."/>
            <person name="Timp W."/>
            <person name="Ptitsyn A."/>
            <person name="Khanna P."/>
            <person name="Romanova D.Y."/>
            <person name="Williams P."/>
            <person name="Greenwood S.J."/>
            <person name="Moroz L.L."/>
            <person name="Walt D.R."/>
            <person name="Bodnar A.G."/>
        </authorList>
    </citation>
    <scope>NUCLEOTIDE SEQUENCE</scope>
    <source>
        <strain evidence="2">GMGI-L3</strain>
    </source>
</reference>
<dbReference type="PROSITE" id="PS51645">
    <property type="entry name" value="PHR_CRY_ALPHA_BETA"/>
    <property type="match status" value="1"/>
</dbReference>
<feature type="domain" description="Photolyase/cryptochrome alpha/beta" evidence="1">
    <location>
        <begin position="13"/>
        <end position="78"/>
    </location>
</feature>
<name>A0A8J5N1A2_HOMAM</name>
<dbReference type="SUPFAM" id="SSF52425">
    <property type="entry name" value="Cryptochrome/photolyase, N-terminal domain"/>
    <property type="match status" value="1"/>
</dbReference>
<dbReference type="Proteomes" id="UP000747542">
    <property type="component" value="Unassembled WGS sequence"/>
</dbReference>
<dbReference type="GO" id="GO:0003904">
    <property type="term" value="F:deoxyribodipyrimidine photo-lyase activity"/>
    <property type="evidence" value="ECO:0007669"/>
    <property type="project" value="TreeGrafter"/>
</dbReference>
<keyword evidence="3" id="KW-1185">Reference proteome</keyword>
<dbReference type="InterPro" id="IPR036155">
    <property type="entry name" value="Crypto/Photolyase_N_sf"/>
</dbReference>
<dbReference type="PANTHER" id="PTHR10211">
    <property type="entry name" value="DEOXYRIBODIPYRIMIDINE PHOTOLYASE"/>
    <property type="match status" value="1"/>
</dbReference>
<dbReference type="Gene3D" id="3.40.50.620">
    <property type="entry name" value="HUPs"/>
    <property type="match status" value="1"/>
</dbReference>
<dbReference type="AlphaFoldDB" id="A0A8J5N1A2"/>
<sequence length="78" mass="9230">MMSKADEVPAECDGIVYWMCRDQRVQDNWAMLFAQRLALKNKVSLHVAFCLIPKFLDATIRQYHFMLKGKLFKSWCRS</sequence>
<evidence type="ECO:0000259" key="1">
    <source>
        <dbReference type="PROSITE" id="PS51645"/>
    </source>
</evidence>
<evidence type="ECO:0000313" key="2">
    <source>
        <dbReference type="EMBL" id="KAG7171337.1"/>
    </source>
</evidence>
<dbReference type="Pfam" id="PF00875">
    <property type="entry name" value="DNA_photolyase"/>
    <property type="match status" value="1"/>
</dbReference>
<protein>
    <submittedName>
        <fullName evidence="2">Deoxyribodipyrimidine photo-lyase-like 1</fullName>
    </submittedName>
</protein>
<dbReference type="InterPro" id="IPR014729">
    <property type="entry name" value="Rossmann-like_a/b/a_fold"/>
</dbReference>
<accession>A0A8J5N1A2</accession>
<comment type="caution">
    <text evidence="2">The sequence shown here is derived from an EMBL/GenBank/DDBJ whole genome shotgun (WGS) entry which is preliminary data.</text>
</comment>
<dbReference type="InterPro" id="IPR052219">
    <property type="entry name" value="Photolyase_Class-2"/>
</dbReference>
<dbReference type="InterPro" id="IPR006050">
    <property type="entry name" value="DNA_photolyase_N"/>
</dbReference>
<proteinExistence type="predicted"/>
<dbReference type="PANTHER" id="PTHR10211:SF0">
    <property type="entry name" value="DEOXYRIBODIPYRIMIDINE PHOTO-LYASE"/>
    <property type="match status" value="1"/>
</dbReference>
<gene>
    <name evidence="2" type="primary">Phr-L1</name>
    <name evidence="2" type="ORF">Hamer_G013802</name>
</gene>
<organism evidence="2 3">
    <name type="scientific">Homarus americanus</name>
    <name type="common">American lobster</name>
    <dbReference type="NCBI Taxonomy" id="6706"/>
    <lineage>
        <taxon>Eukaryota</taxon>
        <taxon>Metazoa</taxon>
        <taxon>Ecdysozoa</taxon>
        <taxon>Arthropoda</taxon>
        <taxon>Crustacea</taxon>
        <taxon>Multicrustacea</taxon>
        <taxon>Malacostraca</taxon>
        <taxon>Eumalacostraca</taxon>
        <taxon>Eucarida</taxon>
        <taxon>Decapoda</taxon>
        <taxon>Pleocyemata</taxon>
        <taxon>Astacidea</taxon>
        <taxon>Nephropoidea</taxon>
        <taxon>Nephropidae</taxon>
        <taxon>Homarus</taxon>
    </lineage>
</organism>
<dbReference type="EMBL" id="JAHLQT010012455">
    <property type="protein sequence ID" value="KAG7171337.1"/>
    <property type="molecule type" value="Genomic_DNA"/>
</dbReference>